<evidence type="ECO:0000256" key="2">
    <source>
        <dbReference type="ARBA" id="ARBA00022559"/>
    </source>
</evidence>
<dbReference type="InterPro" id="IPR036249">
    <property type="entry name" value="Thioredoxin-like_sf"/>
</dbReference>
<keyword evidence="7" id="KW-1185">Reference proteome</keyword>
<dbReference type="InterPro" id="IPR029759">
    <property type="entry name" value="GPX_AS"/>
</dbReference>
<gene>
    <name evidence="6" type="ORF">H9655_09455</name>
</gene>
<evidence type="ECO:0000256" key="3">
    <source>
        <dbReference type="ARBA" id="ARBA00023002"/>
    </source>
</evidence>
<comment type="caution">
    <text evidence="6">The sequence shown here is derived from an EMBL/GenBank/DDBJ whole genome shotgun (WGS) entry which is preliminary data.</text>
</comment>
<feature type="domain" description="Thioredoxin" evidence="5">
    <location>
        <begin position="1"/>
        <end position="157"/>
    </location>
</feature>
<dbReference type="CDD" id="cd00340">
    <property type="entry name" value="GSH_Peroxidase"/>
    <property type="match status" value="1"/>
</dbReference>
<dbReference type="PANTHER" id="PTHR11592:SF78">
    <property type="entry name" value="GLUTATHIONE PEROXIDASE"/>
    <property type="match status" value="1"/>
</dbReference>
<evidence type="ECO:0000313" key="6">
    <source>
        <dbReference type="EMBL" id="MBD7937258.1"/>
    </source>
</evidence>
<dbReference type="GO" id="GO:0004601">
    <property type="term" value="F:peroxidase activity"/>
    <property type="evidence" value="ECO:0007669"/>
    <property type="project" value="UniProtKB-KW"/>
</dbReference>
<dbReference type="Pfam" id="PF00255">
    <property type="entry name" value="GSHPx"/>
    <property type="match status" value="1"/>
</dbReference>
<evidence type="ECO:0000256" key="4">
    <source>
        <dbReference type="RuleBase" id="RU000499"/>
    </source>
</evidence>
<dbReference type="Gene3D" id="3.40.30.10">
    <property type="entry name" value="Glutaredoxin"/>
    <property type="match status" value="1"/>
</dbReference>
<dbReference type="InterPro" id="IPR013766">
    <property type="entry name" value="Thioredoxin_domain"/>
</dbReference>
<accession>A0ABR8QP14</accession>
<name>A0ABR8QP14_9BACI</name>
<dbReference type="EMBL" id="JACSQT010000003">
    <property type="protein sequence ID" value="MBD7937258.1"/>
    <property type="molecule type" value="Genomic_DNA"/>
</dbReference>
<proteinExistence type="inferred from homology"/>
<dbReference type="Proteomes" id="UP000657931">
    <property type="component" value="Unassembled WGS sequence"/>
</dbReference>
<dbReference type="InterPro" id="IPR000889">
    <property type="entry name" value="Glutathione_peroxidase"/>
</dbReference>
<evidence type="ECO:0000313" key="7">
    <source>
        <dbReference type="Proteomes" id="UP000657931"/>
    </source>
</evidence>
<dbReference type="PROSITE" id="PS51352">
    <property type="entry name" value="THIOREDOXIN_2"/>
    <property type="match status" value="1"/>
</dbReference>
<sequence length="158" mass="17991">MSLYDINVTLENGTNYTLEQYEGKVLLVVNTATKCGLAPQFEELESLYQNYKDAGLVILGFPSDQFKQELDSAEEASEACRMTYGVSFPMHEIIKVNGKEAHPLFNYLTTEAKGFLSKSIKWNFTKFLIDQNGHVVERFGPTDKPRDFEEKIKHLLAN</sequence>
<dbReference type="PIRSF" id="PIRSF000303">
    <property type="entry name" value="Glutathion_perox"/>
    <property type="match status" value="1"/>
</dbReference>
<dbReference type="PRINTS" id="PR01011">
    <property type="entry name" value="GLUTPROXDASE"/>
</dbReference>
<dbReference type="PROSITE" id="PS51355">
    <property type="entry name" value="GLUTATHIONE_PEROXID_3"/>
    <property type="match status" value="1"/>
</dbReference>
<dbReference type="RefSeq" id="WP_191813293.1">
    <property type="nucleotide sequence ID" value="NZ_JACSQT010000003.1"/>
</dbReference>
<comment type="similarity">
    <text evidence="1 4">Belongs to the glutathione peroxidase family.</text>
</comment>
<evidence type="ECO:0000259" key="5">
    <source>
        <dbReference type="PROSITE" id="PS51352"/>
    </source>
</evidence>
<keyword evidence="2 4" id="KW-0575">Peroxidase</keyword>
<dbReference type="PROSITE" id="PS00460">
    <property type="entry name" value="GLUTATHIONE_PEROXID_1"/>
    <property type="match status" value="1"/>
</dbReference>
<protein>
    <recommendedName>
        <fullName evidence="4">Glutathione peroxidase</fullName>
    </recommendedName>
</protein>
<evidence type="ECO:0000256" key="1">
    <source>
        <dbReference type="ARBA" id="ARBA00006926"/>
    </source>
</evidence>
<dbReference type="SUPFAM" id="SSF52833">
    <property type="entry name" value="Thioredoxin-like"/>
    <property type="match status" value="1"/>
</dbReference>
<reference evidence="6 7" key="1">
    <citation type="submission" date="2020-08" db="EMBL/GenBank/DDBJ databases">
        <title>A Genomic Blueprint of the Chicken Gut Microbiome.</title>
        <authorList>
            <person name="Gilroy R."/>
            <person name="Ravi A."/>
            <person name="Getino M."/>
            <person name="Pursley I."/>
            <person name="Horton D.L."/>
            <person name="Alikhan N.-F."/>
            <person name="Baker D."/>
            <person name="Gharbi K."/>
            <person name="Hall N."/>
            <person name="Watson M."/>
            <person name="Adriaenssens E.M."/>
            <person name="Foster-Nyarko E."/>
            <person name="Jarju S."/>
            <person name="Secka A."/>
            <person name="Antonio M."/>
            <person name="Oren A."/>
            <person name="Chaudhuri R."/>
            <person name="La Ragione R.M."/>
            <person name="Hildebrand F."/>
            <person name="Pallen M.J."/>
        </authorList>
    </citation>
    <scope>NUCLEOTIDE SEQUENCE [LARGE SCALE GENOMIC DNA]</scope>
    <source>
        <strain evidence="6 7">Sa5YUA1</strain>
    </source>
</reference>
<keyword evidence="3 4" id="KW-0560">Oxidoreductase</keyword>
<organism evidence="6 7">
    <name type="scientific">Cytobacillus stercorigallinarum</name>
    <dbReference type="NCBI Taxonomy" id="2762240"/>
    <lineage>
        <taxon>Bacteria</taxon>
        <taxon>Bacillati</taxon>
        <taxon>Bacillota</taxon>
        <taxon>Bacilli</taxon>
        <taxon>Bacillales</taxon>
        <taxon>Bacillaceae</taxon>
        <taxon>Cytobacillus</taxon>
    </lineage>
</organism>
<dbReference type="PANTHER" id="PTHR11592">
    <property type="entry name" value="GLUTATHIONE PEROXIDASE"/>
    <property type="match status" value="1"/>
</dbReference>